<organism evidence="4 5">
    <name type="scientific">Vitis vinifera</name>
    <name type="common">Grape</name>
    <dbReference type="NCBI Taxonomy" id="29760"/>
    <lineage>
        <taxon>Eukaryota</taxon>
        <taxon>Viridiplantae</taxon>
        <taxon>Streptophyta</taxon>
        <taxon>Embryophyta</taxon>
        <taxon>Tracheophyta</taxon>
        <taxon>Spermatophyta</taxon>
        <taxon>Magnoliopsida</taxon>
        <taxon>eudicotyledons</taxon>
        <taxon>Gunneridae</taxon>
        <taxon>Pentapetalae</taxon>
        <taxon>rosids</taxon>
        <taxon>Vitales</taxon>
        <taxon>Vitaceae</taxon>
        <taxon>Viteae</taxon>
        <taxon>Vitis</taxon>
    </lineage>
</organism>
<gene>
    <name evidence="4" type="primary">GALUR_3</name>
    <name evidence="4" type="ORF">CK203_084045</name>
</gene>
<comment type="caution">
    <text evidence="4">The sequence shown here is derived from an EMBL/GenBank/DDBJ whole genome shotgun (WGS) entry which is preliminary data.</text>
</comment>
<evidence type="ECO:0000313" key="5">
    <source>
        <dbReference type="Proteomes" id="UP000288805"/>
    </source>
</evidence>
<dbReference type="InterPro" id="IPR020471">
    <property type="entry name" value="AKR"/>
</dbReference>
<dbReference type="Gene3D" id="3.20.20.100">
    <property type="entry name" value="NADP-dependent oxidoreductase domain"/>
    <property type="match status" value="2"/>
</dbReference>
<dbReference type="GO" id="GO:0016491">
    <property type="term" value="F:oxidoreductase activity"/>
    <property type="evidence" value="ECO:0007669"/>
    <property type="project" value="InterPro"/>
</dbReference>
<sequence length="247" mass="27589">MALMVPKVSIGANGRAMPVIGMGTASLSPEAMLEAIRIGYRHFDTAFVDELFITSKLWCTSAEKDLVVPAIKKSLGNLQLEYLDLFLIHWPLRLSKEMRQIPVPKEDLLPIDIKSLWEGMEECQNMGLTKAIGVEMHPMWQQKELVDFCKTKGIHVTAYSPLGAISTSKRNNQTVASSLVEEIAKAHGKTSAQSGNKKRMKENLMIFDWALSGEELNKLTQLPQHKMLRPSSFLGSHDLVLETEEGI</sequence>
<dbReference type="InterPro" id="IPR036812">
    <property type="entry name" value="NAD(P)_OxRdtase_dom_sf"/>
</dbReference>
<dbReference type="InterPro" id="IPR023210">
    <property type="entry name" value="NADP_OxRdtase_dom"/>
</dbReference>
<reference evidence="4 5" key="1">
    <citation type="journal article" date="2018" name="PLoS Genet.">
        <title>Population sequencing reveals clonal diversity and ancestral inbreeding in the grapevine cultivar Chardonnay.</title>
        <authorList>
            <person name="Roach M.J."/>
            <person name="Johnson D.L."/>
            <person name="Bohlmann J."/>
            <person name="van Vuuren H.J."/>
            <person name="Jones S.J."/>
            <person name="Pretorius I.S."/>
            <person name="Schmidt S.A."/>
            <person name="Borneman A.R."/>
        </authorList>
    </citation>
    <scope>NUCLEOTIDE SEQUENCE [LARGE SCALE GENOMIC DNA]</scope>
    <source>
        <strain evidence="5">cv. Chardonnay</strain>
        <tissue evidence="4">Leaf</tissue>
    </source>
</reference>
<accession>A0A438FLG5</accession>
<feature type="domain" description="NADP-dependent oxidoreductase" evidence="3">
    <location>
        <begin position="49"/>
        <end position="139"/>
    </location>
</feature>
<evidence type="ECO:0000256" key="1">
    <source>
        <dbReference type="PIRSR" id="PIRSR000097-2"/>
    </source>
</evidence>
<protein>
    <submittedName>
        <fullName evidence="4">D-galacturonate reductase</fullName>
    </submittedName>
</protein>
<dbReference type="EMBL" id="QGNW01000864">
    <property type="protein sequence ID" value="RVW60340.1"/>
    <property type="molecule type" value="Genomic_DNA"/>
</dbReference>
<feature type="site" description="Lowers pKa of active site Tyr" evidence="2">
    <location>
        <position position="56"/>
    </location>
</feature>
<dbReference type="Pfam" id="PF00248">
    <property type="entry name" value="Aldo_ket_red"/>
    <property type="match status" value="1"/>
</dbReference>
<evidence type="ECO:0000313" key="4">
    <source>
        <dbReference type="EMBL" id="RVW60340.1"/>
    </source>
</evidence>
<evidence type="ECO:0000256" key="2">
    <source>
        <dbReference type="PIRSR" id="PIRSR000097-3"/>
    </source>
</evidence>
<name>A0A438FLG5_VITVI</name>
<dbReference type="Proteomes" id="UP000288805">
    <property type="component" value="Unassembled WGS sequence"/>
</dbReference>
<dbReference type="AlphaFoldDB" id="A0A438FLG5"/>
<dbReference type="PIRSF" id="PIRSF000097">
    <property type="entry name" value="AKR"/>
    <property type="match status" value="1"/>
</dbReference>
<dbReference type="PANTHER" id="PTHR11732">
    <property type="entry name" value="ALDO/KETO REDUCTASE"/>
    <property type="match status" value="1"/>
</dbReference>
<proteinExistence type="predicted"/>
<evidence type="ECO:0000259" key="3">
    <source>
        <dbReference type="Pfam" id="PF00248"/>
    </source>
</evidence>
<dbReference type="SUPFAM" id="SSF51430">
    <property type="entry name" value="NAD(P)-linked oxidoreductase"/>
    <property type="match status" value="1"/>
</dbReference>
<feature type="binding site" evidence="1">
    <location>
        <position position="89"/>
    </location>
    <ligand>
        <name>substrate</name>
    </ligand>
</feature>